<dbReference type="OrthoDB" id="4705742at2"/>
<name>A6WGX2_KINRD</name>
<dbReference type="Proteomes" id="UP000001116">
    <property type="component" value="Plasmid pKRAD01"/>
</dbReference>
<dbReference type="HOGENOM" id="CLU_749875_0_0_11"/>
<keyword evidence="2" id="KW-1185">Reference proteome</keyword>
<dbReference type="KEGG" id="kra:Krad_4602"/>
<geneLocation type="plasmid" evidence="1 2">
    <name>pKRAD01</name>
</geneLocation>
<dbReference type="EMBL" id="CP000751">
    <property type="protein sequence ID" value="ABS06061.1"/>
    <property type="molecule type" value="Genomic_DNA"/>
</dbReference>
<reference evidence="2" key="1">
    <citation type="journal article" date="2008" name="PLoS ONE">
        <title>Survival in nuclear waste, extreme resistance, and potential applications gleaned from the genome sequence of Kineococcus radiotolerans SRS30216.</title>
        <authorList>
            <person name="Bagwell C.E."/>
            <person name="Bhat S."/>
            <person name="Hawkins G.M."/>
            <person name="Smith B.W."/>
            <person name="Biswas T."/>
            <person name="Hoover T.R."/>
            <person name="Saunders E."/>
            <person name="Han C.S."/>
            <person name="Tsodikov O.V."/>
            <person name="Shimkets L.J."/>
        </authorList>
    </citation>
    <scope>NUCLEOTIDE SEQUENCE [LARGE SCALE GENOMIC DNA]</scope>
    <source>
        <strain evidence="2">ATCC BAA-149 / DSM 14245 / SRS30216</strain>
    </source>
</reference>
<dbReference type="RefSeq" id="WP_012001961.1">
    <property type="nucleotide sequence ID" value="NC_009806.1"/>
</dbReference>
<keyword evidence="1" id="KW-0614">Plasmid</keyword>
<gene>
    <name evidence="1" type="ordered locus">Krad_4602</name>
</gene>
<evidence type="ECO:0000313" key="2">
    <source>
        <dbReference type="Proteomes" id="UP000001116"/>
    </source>
</evidence>
<dbReference type="AlphaFoldDB" id="A6WGX2"/>
<organism evidence="1 2">
    <name type="scientific">Kineococcus radiotolerans (strain ATCC BAA-149 / DSM 14245 / SRS30216)</name>
    <dbReference type="NCBI Taxonomy" id="266940"/>
    <lineage>
        <taxon>Bacteria</taxon>
        <taxon>Bacillati</taxon>
        <taxon>Actinomycetota</taxon>
        <taxon>Actinomycetes</taxon>
        <taxon>Kineosporiales</taxon>
        <taxon>Kineosporiaceae</taxon>
        <taxon>Kineococcus</taxon>
    </lineage>
</organism>
<sequence length="368" mass="39998">MPTPDNEAALWHAVAEMAAVWGDLPVVRRFAEQLPRNAPQRRLGLPGLLQHVTACGGMVASHPMRLGTNVPPMLSLVQGLVAPPVGPEVLDPWLEDASRVEGAHRVTVAWLRSRLPGYPQLPAPQLAQGTPLTTDEFTYRLPWTRQEFAAGFQFQNPPFEPLEILGATKNEAVRAGDTTRRLALALLETAPWRQLRDAERALLPPHRAELRSTRQAITQATRPALIDAHEPDRALPRDAYRQQVVVKAVGALSGPAREYADAFDAADRLIELVASDVFGQLAIYGTIGLAGVSELDVRGGNHGKVEFTFQDTVHPDPGTVVWLDDPLFSDAVRVTGLNYSGDQIRGTRARVTGQVLGGTAGVLPRPKP</sequence>
<protein>
    <submittedName>
        <fullName evidence="1">Uncharacterized protein</fullName>
    </submittedName>
</protein>
<proteinExistence type="predicted"/>
<accession>A6WGX2</accession>
<evidence type="ECO:0000313" key="1">
    <source>
        <dbReference type="EMBL" id="ABS06061.1"/>
    </source>
</evidence>